<protein>
    <submittedName>
        <fullName evidence="1">Uncharacterized protein</fullName>
    </submittedName>
</protein>
<sequence length="245" mass="27025">MTTARAVPVVPFNVDRATLTAYLDASPAWERWGGTNAVAKYRHDDEAHGHLNVLIPRTDEPDCADEDRDMLATAAYAVNAVALGIDPRTSNDVIERLVAAFRLAGPDSDIARIVSGQVEPEPDLPPAPLTLPEDIQLTYTINNGTDHYRNIDDEADRSSIDIECRYGDRSEWCISAAAHEFGWDKRDPDIAISFLGRAYEHHEARALITMLTQLGPNGTLRDVIALLDQLGAKNIWDVIAQKGQQ</sequence>
<evidence type="ECO:0000313" key="1">
    <source>
        <dbReference type="EMBL" id="GAA1614376.1"/>
    </source>
</evidence>
<dbReference type="RefSeq" id="WP_346101489.1">
    <property type="nucleotide sequence ID" value="NZ_BAAAMU010000003.1"/>
</dbReference>
<dbReference type="EMBL" id="BAAAMU010000003">
    <property type="protein sequence ID" value="GAA1614376.1"/>
    <property type="molecule type" value="Genomic_DNA"/>
</dbReference>
<comment type="caution">
    <text evidence="1">The sequence shown here is derived from an EMBL/GenBank/DDBJ whole genome shotgun (WGS) entry which is preliminary data.</text>
</comment>
<proteinExistence type="predicted"/>
<evidence type="ECO:0000313" key="2">
    <source>
        <dbReference type="Proteomes" id="UP001500064"/>
    </source>
</evidence>
<reference evidence="1 2" key="1">
    <citation type="journal article" date="2019" name="Int. J. Syst. Evol. Microbiol.">
        <title>The Global Catalogue of Microorganisms (GCM) 10K type strain sequencing project: providing services to taxonomists for standard genome sequencing and annotation.</title>
        <authorList>
            <consortium name="The Broad Institute Genomics Platform"/>
            <consortium name="The Broad Institute Genome Sequencing Center for Infectious Disease"/>
            <person name="Wu L."/>
            <person name="Ma J."/>
        </authorList>
    </citation>
    <scope>NUCLEOTIDE SEQUENCE [LARGE SCALE GENOMIC DNA]</scope>
    <source>
        <strain evidence="1 2">JCM 13929</strain>
    </source>
</reference>
<dbReference type="Proteomes" id="UP001500064">
    <property type="component" value="Unassembled WGS sequence"/>
</dbReference>
<organism evidence="1 2">
    <name type="scientific">Nonomuraea maheshkhaliensis</name>
    <dbReference type="NCBI Taxonomy" id="419590"/>
    <lineage>
        <taxon>Bacteria</taxon>
        <taxon>Bacillati</taxon>
        <taxon>Actinomycetota</taxon>
        <taxon>Actinomycetes</taxon>
        <taxon>Streptosporangiales</taxon>
        <taxon>Streptosporangiaceae</taxon>
        <taxon>Nonomuraea</taxon>
    </lineage>
</organism>
<keyword evidence="2" id="KW-1185">Reference proteome</keyword>
<gene>
    <name evidence="1" type="ORF">GCM10009733_008220</name>
</gene>
<name>A0ABN2ESZ7_9ACTN</name>
<accession>A0ABN2ESZ7</accession>